<dbReference type="Pfam" id="PF00817">
    <property type="entry name" value="IMS"/>
    <property type="match status" value="1"/>
</dbReference>
<dbReference type="RefSeq" id="WP_104068872.1">
    <property type="nucleotide sequence ID" value="NZ_PRDS01000001.1"/>
</dbReference>
<organism evidence="4 5">
    <name type="scientific">Albidovulum inexpectatum</name>
    <dbReference type="NCBI Taxonomy" id="196587"/>
    <lineage>
        <taxon>Bacteria</taxon>
        <taxon>Pseudomonadati</taxon>
        <taxon>Pseudomonadota</taxon>
        <taxon>Alphaproteobacteria</taxon>
        <taxon>Rhodobacterales</taxon>
        <taxon>Paracoccaceae</taxon>
        <taxon>Albidovulum</taxon>
    </lineage>
</organism>
<evidence type="ECO:0000313" key="4">
    <source>
        <dbReference type="EMBL" id="PPB82303.1"/>
    </source>
</evidence>
<dbReference type="AlphaFoldDB" id="A0A2S5JLK8"/>
<evidence type="ECO:0000313" key="5">
    <source>
        <dbReference type="Proteomes" id="UP000239736"/>
    </source>
</evidence>
<evidence type="ECO:0000256" key="2">
    <source>
        <dbReference type="ARBA" id="ARBA00022763"/>
    </source>
</evidence>
<feature type="domain" description="UmuC" evidence="3">
    <location>
        <begin position="32"/>
        <end position="152"/>
    </location>
</feature>
<dbReference type="InterPro" id="IPR050356">
    <property type="entry name" value="SulA_CellDiv_inhibitor"/>
</dbReference>
<accession>A0A2S5JLK8</accession>
<dbReference type="Proteomes" id="UP000239736">
    <property type="component" value="Unassembled WGS sequence"/>
</dbReference>
<dbReference type="PANTHER" id="PTHR35369:SF2">
    <property type="entry name" value="BLR3025 PROTEIN"/>
    <property type="match status" value="1"/>
</dbReference>
<dbReference type="EMBL" id="PRDS01000001">
    <property type="protein sequence ID" value="PPB82303.1"/>
    <property type="molecule type" value="Genomic_DNA"/>
</dbReference>
<dbReference type="InterPro" id="IPR001126">
    <property type="entry name" value="UmuC"/>
</dbReference>
<dbReference type="OrthoDB" id="9788640at2"/>
<evidence type="ECO:0000256" key="1">
    <source>
        <dbReference type="ARBA" id="ARBA00010945"/>
    </source>
</evidence>
<keyword evidence="5" id="KW-1185">Reference proteome</keyword>
<dbReference type="SUPFAM" id="SSF56672">
    <property type="entry name" value="DNA/RNA polymerases"/>
    <property type="match status" value="1"/>
</dbReference>
<comment type="similarity">
    <text evidence="1">Belongs to the DNA polymerase type-Y family.</text>
</comment>
<comment type="caution">
    <text evidence="4">The sequence shown here is derived from an EMBL/GenBank/DDBJ whole genome shotgun (WGS) entry which is preliminary data.</text>
</comment>
<dbReference type="PANTHER" id="PTHR35369">
    <property type="entry name" value="BLR3025 PROTEIN-RELATED"/>
    <property type="match status" value="1"/>
</dbReference>
<dbReference type="CDD" id="cd03468">
    <property type="entry name" value="PolY_like"/>
    <property type="match status" value="1"/>
</dbReference>
<sequence>MRNRRILSLWFPRLGAERLLRQMRTLPPEAFAIVGEQAGRQTLTSLSVGAESRGLYRGQPLAEARAICPELVTRPQNLQAERAFLAALRRWAGRFSPWIGEEPPDSLIVDLTGAAHLFGGEDGVLQTVETDCARLGLTVRAAIADTVGAAWALARHADMPAPTGRNGDSIDQEARATRSRAARRHWLKGGAPPLPAARAITSSRIAAPGQTRQALAPLPLAALRLPPNIVDGLARLGLRHVGDLLGMARAPLARRFGPALIRRLDQALGLEPEPISPARQPLHFAVRLTFPDPIGLPEDITAGLDRLLPALCRRLQDQGHGARRLRLQLFRTDRSVQELTFGLARPSADPMLMRSVLNVRIASIAPGFGIDVMRLEAAETEPYQPRQHRGPLAGTDGPAPAAQAEAMSLLISRLGARIGMEAITRLAPADSHIPEKSALILPAAWSEPADHWPHPHAPRPAVLFRPEPVQAADIPGVPRQFRWRRQDLVTASATGPERIAPEWWLDDPEWRSGTRDYWRVETTSGIRLWLFFAHGADIAGGWFCHGVFA</sequence>
<protein>
    <submittedName>
        <fullName evidence="4">Protein ImuB</fullName>
    </submittedName>
</protein>
<evidence type="ECO:0000259" key="3">
    <source>
        <dbReference type="Pfam" id="PF00817"/>
    </source>
</evidence>
<dbReference type="Gene3D" id="3.40.1170.60">
    <property type="match status" value="1"/>
</dbReference>
<dbReference type="InterPro" id="IPR043502">
    <property type="entry name" value="DNA/RNA_pol_sf"/>
</dbReference>
<dbReference type="Gene3D" id="3.30.70.270">
    <property type="match status" value="1"/>
</dbReference>
<dbReference type="GO" id="GO:0006281">
    <property type="term" value="P:DNA repair"/>
    <property type="evidence" value="ECO:0007669"/>
    <property type="project" value="InterPro"/>
</dbReference>
<name>A0A2S5JLK8_9RHOB</name>
<proteinExistence type="inferred from homology"/>
<dbReference type="InterPro" id="IPR043128">
    <property type="entry name" value="Rev_trsase/Diguanyl_cyclase"/>
</dbReference>
<keyword evidence="2" id="KW-0227">DNA damage</keyword>
<reference evidence="4 5" key="1">
    <citation type="submission" date="2018-01" db="EMBL/GenBank/DDBJ databases">
        <title>Genomic Encyclopedia of Archaeal and Bacterial Type Strains, Phase II (KMG-II): from individual species to whole genera.</title>
        <authorList>
            <person name="Goeker M."/>
        </authorList>
    </citation>
    <scope>NUCLEOTIDE SEQUENCE [LARGE SCALE GENOMIC DNA]</scope>
    <source>
        <strain evidence="4 5">DSM 12048</strain>
    </source>
</reference>
<gene>
    <name evidence="4" type="ORF">LV82_00231</name>
</gene>